<reference evidence="2" key="1">
    <citation type="journal article" date="2023" name="GigaByte">
        <title>Genome assembly of the bearded iris, Iris pallida Lam.</title>
        <authorList>
            <person name="Bruccoleri R.E."/>
            <person name="Oakeley E.J."/>
            <person name="Faust A.M.E."/>
            <person name="Altorfer M."/>
            <person name="Dessus-Babus S."/>
            <person name="Burckhardt D."/>
            <person name="Oertli M."/>
            <person name="Naumann U."/>
            <person name="Petersen F."/>
            <person name="Wong J."/>
        </authorList>
    </citation>
    <scope>NUCLEOTIDE SEQUENCE</scope>
    <source>
        <strain evidence="2">GSM-AAB239-AS_SAM_17_03QT</strain>
    </source>
</reference>
<organism evidence="2 3">
    <name type="scientific">Iris pallida</name>
    <name type="common">Sweet iris</name>
    <dbReference type="NCBI Taxonomy" id="29817"/>
    <lineage>
        <taxon>Eukaryota</taxon>
        <taxon>Viridiplantae</taxon>
        <taxon>Streptophyta</taxon>
        <taxon>Embryophyta</taxon>
        <taxon>Tracheophyta</taxon>
        <taxon>Spermatophyta</taxon>
        <taxon>Magnoliopsida</taxon>
        <taxon>Liliopsida</taxon>
        <taxon>Asparagales</taxon>
        <taxon>Iridaceae</taxon>
        <taxon>Iridoideae</taxon>
        <taxon>Irideae</taxon>
        <taxon>Iris</taxon>
    </lineage>
</organism>
<name>A0AAX6EN87_IRIPA</name>
<evidence type="ECO:0000313" key="3">
    <source>
        <dbReference type="Proteomes" id="UP001140949"/>
    </source>
</evidence>
<dbReference type="InterPro" id="IPR055281">
    <property type="entry name" value="GIR1-2/SIED1"/>
</dbReference>
<feature type="compositionally biased region" description="Polar residues" evidence="1">
    <location>
        <begin position="187"/>
        <end position="196"/>
    </location>
</feature>
<feature type="compositionally biased region" description="Basic and acidic residues" evidence="1">
    <location>
        <begin position="45"/>
        <end position="60"/>
    </location>
</feature>
<feature type="region of interest" description="Disordered" evidence="1">
    <location>
        <begin position="171"/>
        <end position="196"/>
    </location>
</feature>
<comment type="caution">
    <text evidence="2">The sequence shown here is derived from an EMBL/GenBank/DDBJ whole genome shotgun (WGS) entry which is preliminary data.</text>
</comment>
<proteinExistence type="predicted"/>
<reference evidence="2" key="2">
    <citation type="submission" date="2023-04" db="EMBL/GenBank/DDBJ databases">
        <authorList>
            <person name="Bruccoleri R.E."/>
            <person name="Oakeley E.J."/>
            <person name="Faust A.-M."/>
            <person name="Dessus-Babus S."/>
            <person name="Altorfer M."/>
            <person name="Burckhardt D."/>
            <person name="Oertli M."/>
            <person name="Naumann U."/>
            <person name="Petersen F."/>
            <person name="Wong J."/>
        </authorList>
    </citation>
    <scope>NUCLEOTIDE SEQUENCE</scope>
    <source>
        <strain evidence="2">GSM-AAB239-AS_SAM_17_03QT</strain>
        <tissue evidence="2">Leaf</tissue>
    </source>
</reference>
<evidence type="ECO:0000256" key="1">
    <source>
        <dbReference type="SAM" id="MobiDB-lite"/>
    </source>
</evidence>
<dbReference type="PANTHER" id="PTHR33177:SF24">
    <property type="entry name" value="FILAMENTOUS HEMAGGLUTININ TRANSPORTER"/>
    <property type="match status" value="1"/>
</dbReference>
<protein>
    <submittedName>
        <fullName evidence="2">Uncharacterized protein</fullName>
    </submittedName>
</protein>
<dbReference type="EMBL" id="JANAVB010035420">
    <property type="protein sequence ID" value="KAJ6805285.1"/>
    <property type="molecule type" value="Genomic_DNA"/>
</dbReference>
<gene>
    <name evidence="2" type="ORF">M6B38_179115</name>
</gene>
<accession>A0AAX6EN87</accession>
<sequence>MAADVSSGSKEECESNNENLVTMDLLGGGGGSGGGSGGEIEAPVDWEKQLDLMFGRKDNSGSDPTYRPIQDLNLPPPTTPSRSPTSTSFSSSVCTLEKVKYALERAKTTDGSGPSSKRAPATEEDEKGTHGEDSKMMVGVCPRCMQYLLVPVAAPRCPRCGAHVPVPPYMNQQQQQQQHGKKAKIDLNSTASANNF</sequence>
<feature type="region of interest" description="Disordered" evidence="1">
    <location>
        <begin position="105"/>
        <end position="134"/>
    </location>
</feature>
<keyword evidence="3" id="KW-1185">Reference proteome</keyword>
<dbReference type="Proteomes" id="UP001140949">
    <property type="component" value="Unassembled WGS sequence"/>
</dbReference>
<dbReference type="PANTHER" id="PTHR33177">
    <property type="entry name" value="PUTATIVE-RELATED"/>
    <property type="match status" value="1"/>
</dbReference>
<feature type="compositionally biased region" description="Gly residues" evidence="1">
    <location>
        <begin position="26"/>
        <end position="38"/>
    </location>
</feature>
<evidence type="ECO:0000313" key="2">
    <source>
        <dbReference type="EMBL" id="KAJ6805285.1"/>
    </source>
</evidence>
<dbReference type="AlphaFoldDB" id="A0AAX6EN87"/>
<feature type="region of interest" description="Disordered" evidence="1">
    <location>
        <begin position="1"/>
        <end position="92"/>
    </location>
</feature>
<feature type="compositionally biased region" description="Low complexity" evidence="1">
    <location>
        <begin position="80"/>
        <end position="92"/>
    </location>
</feature>